<dbReference type="InterPro" id="IPR015422">
    <property type="entry name" value="PyrdxlP-dep_Trfase_small"/>
</dbReference>
<dbReference type="GO" id="GO:0030170">
    <property type="term" value="F:pyridoxal phosphate binding"/>
    <property type="evidence" value="ECO:0007669"/>
    <property type="project" value="TreeGrafter"/>
</dbReference>
<dbReference type="EMBL" id="LR134155">
    <property type="protein sequence ID" value="VEA70078.1"/>
    <property type="molecule type" value="Genomic_DNA"/>
</dbReference>
<dbReference type="Pfam" id="PF01276">
    <property type="entry name" value="OKR_DC_1"/>
    <property type="match status" value="1"/>
</dbReference>
<dbReference type="AlphaFoldDB" id="A0A447QJ10"/>
<evidence type="ECO:0000259" key="1">
    <source>
        <dbReference type="Pfam" id="PF01276"/>
    </source>
</evidence>
<dbReference type="InterPro" id="IPR000310">
    <property type="entry name" value="Orn/Lys/Arg_deCO2ase_major_dom"/>
</dbReference>
<dbReference type="GO" id="GO:0005829">
    <property type="term" value="C:cytosol"/>
    <property type="evidence" value="ECO:0007669"/>
    <property type="project" value="TreeGrafter"/>
</dbReference>
<reference evidence="2 3" key="1">
    <citation type="submission" date="2018-12" db="EMBL/GenBank/DDBJ databases">
        <authorList>
            <consortium name="Pathogen Informatics"/>
        </authorList>
    </citation>
    <scope>NUCLEOTIDE SEQUENCE [LARGE SCALE GENOMIC DNA]</scope>
    <source>
        <strain evidence="2 3">NCTC9419</strain>
    </source>
</reference>
<dbReference type="InterPro" id="IPR011193">
    <property type="entry name" value="Orn/lys/arg_de-COase"/>
</dbReference>
<dbReference type="InterPro" id="IPR015424">
    <property type="entry name" value="PyrdxlP-dep_Trfase"/>
</dbReference>
<name>A0A447QJ10_SERRU</name>
<protein>
    <submittedName>
        <fullName evidence="2">Lysine decarboxylase, inducible</fullName>
        <ecNumber evidence="2">4.1.1.18</ecNumber>
    </submittedName>
</protein>
<dbReference type="PANTHER" id="PTHR45229:SF3">
    <property type="entry name" value="BIODEGRADATIVE ARGININE DECARBOXYLASE"/>
    <property type="match status" value="1"/>
</dbReference>
<gene>
    <name evidence="2" type="primary">cadA_3</name>
    <name evidence="2" type="ORF">NCTC9419_01570</name>
</gene>
<dbReference type="Proteomes" id="UP000271603">
    <property type="component" value="Chromosome"/>
</dbReference>
<evidence type="ECO:0000313" key="2">
    <source>
        <dbReference type="EMBL" id="VEA70078.1"/>
    </source>
</evidence>
<dbReference type="EC" id="4.1.1.18" evidence="2"/>
<accession>A0A447QJ10</accession>
<feature type="domain" description="Orn/Lys/Arg decarboxylases family 1 pyridoxal-P attachment site" evidence="1">
    <location>
        <begin position="1"/>
        <end position="59"/>
    </location>
</feature>
<evidence type="ECO:0000313" key="3">
    <source>
        <dbReference type="Proteomes" id="UP000271603"/>
    </source>
</evidence>
<keyword evidence="2" id="KW-0456">Lyase</keyword>
<organism evidence="2 3">
    <name type="scientific">Serratia rubidaea</name>
    <name type="common">Serratia marinorubra</name>
    <dbReference type="NCBI Taxonomy" id="61652"/>
    <lineage>
        <taxon>Bacteria</taxon>
        <taxon>Pseudomonadati</taxon>
        <taxon>Pseudomonadota</taxon>
        <taxon>Gammaproteobacteria</taxon>
        <taxon>Enterobacterales</taxon>
        <taxon>Yersiniaceae</taxon>
        <taxon>Serratia</taxon>
    </lineage>
</organism>
<dbReference type="Gene3D" id="3.90.1150.10">
    <property type="entry name" value="Aspartate Aminotransferase, domain 1"/>
    <property type="match status" value="1"/>
</dbReference>
<sequence>MLDPIKVTITCPGLNAQGDMSEFGIPAPVVAKYLDMQRIIPARNGDYTLLILFALGSTQGNGIR</sequence>
<dbReference type="GO" id="GO:0006520">
    <property type="term" value="P:amino acid metabolic process"/>
    <property type="evidence" value="ECO:0007669"/>
    <property type="project" value="InterPro"/>
</dbReference>
<dbReference type="PANTHER" id="PTHR45229">
    <property type="entry name" value="CONSTITUTIVE ORNITHINE DECARBOXYLASE"/>
    <property type="match status" value="1"/>
</dbReference>
<proteinExistence type="predicted"/>
<dbReference type="GO" id="GO:0008923">
    <property type="term" value="F:lysine decarboxylase activity"/>
    <property type="evidence" value="ECO:0007669"/>
    <property type="project" value="UniProtKB-EC"/>
</dbReference>
<dbReference type="SUPFAM" id="SSF53383">
    <property type="entry name" value="PLP-dependent transferases"/>
    <property type="match status" value="1"/>
</dbReference>